<dbReference type="SUPFAM" id="SSF48366">
    <property type="entry name" value="Ras GEF"/>
    <property type="match status" value="1"/>
</dbReference>
<gene>
    <name evidence="3" type="ORF">ATANTOWER_028594</name>
</gene>
<accession>A0ABU7CDU5</accession>
<dbReference type="Pfam" id="PF00618">
    <property type="entry name" value="RasGEF_N"/>
    <property type="match status" value="1"/>
</dbReference>
<organism evidence="3 4">
    <name type="scientific">Ataeniobius toweri</name>
    <dbReference type="NCBI Taxonomy" id="208326"/>
    <lineage>
        <taxon>Eukaryota</taxon>
        <taxon>Metazoa</taxon>
        <taxon>Chordata</taxon>
        <taxon>Craniata</taxon>
        <taxon>Vertebrata</taxon>
        <taxon>Euteleostomi</taxon>
        <taxon>Actinopterygii</taxon>
        <taxon>Neopterygii</taxon>
        <taxon>Teleostei</taxon>
        <taxon>Neoteleostei</taxon>
        <taxon>Acanthomorphata</taxon>
        <taxon>Ovalentaria</taxon>
        <taxon>Atherinomorphae</taxon>
        <taxon>Cyprinodontiformes</taxon>
        <taxon>Goodeidae</taxon>
        <taxon>Ataeniobius</taxon>
    </lineage>
</organism>
<evidence type="ECO:0000259" key="2">
    <source>
        <dbReference type="PROSITE" id="PS50212"/>
    </source>
</evidence>
<reference evidence="3 4" key="1">
    <citation type="submission" date="2021-07" db="EMBL/GenBank/DDBJ databases">
        <authorList>
            <person name="Palmer J.M."/>
        </authorList>
    </citation>
    <scope>NUCLEOTIDE SEQUENCE [LARGE SCALE GENOMIC DNA]</scope>
    <source>
        <strain evidence="3 4">AT_MEX2019</strain>
        <tissue evidence="3">Muscle</tissue>
    </source>
</reference>
<dbReference type="InterPro" id="IPR023578">
    <property type="entry name" value="Ras_GEF_dom_sf"/>
</dbReference>
<evidence type="ECO:0000313" key="3">
    <source>
        <dbReference type="EMBL" id="MED6260779.1"/>
    </source>
</evidence>
<keyword evidence="1" id="KW-0344">Guanine-nucleotide releasing factor</keyword>
<keyword evidence="4" id="KW-1185">Reference proteome</keyword>
<protein>
    <recommendedName>
        <fullName evidence="2">N-terminal Ras-GEF domain-containing protein</fullName>
    </recommendedName>
</protein>
<evidence type="ECO:0000313" key="4">
    <source>
        <dbReference type="Proteomes" id="UP001345963"/>
    </source>
</evidence>
<evidence type="ECO:0000256" key="1">
    <source>
        <dbReference type="PROSITE-ProRule" id="PRU00135"/>
    </source>
</evidence>
<name>A0ABU7CDU5_9TELE</name>
<comment type="caution">
    <text evidence="3">The sequence shown here is derived from an EMBL/GenBank/DDBJ whole genome shotgun (WGS) entry which is preliminary data.</text>
</comment>
<proteinExistence type="predicted"/>
<feature type="domain" description="N-terminal Ras-GEF" evidence="2">
    <location>
        <begin position="106"/>
        <end position="180"/>
    </location>
</feature>
<dbReference type="InterPro" id="IPR000651">
    <property type="entry name" value="Ras-like_Gua-exchang_fac_N"/>
</dbReference>
<dbReference type="Proteomes" id="UP001345963">
    <property type="component" value="Unassembled WGS sequence"/>
</dbReference>
<sequence length="180" mass="20363">MSWDCGLKYMFSMSPAMQQGSKCILHDKEDVSRLELVQRLAKDGCRFLQNHSKGPEMTTEPQSDEAVRLCVRERGHDVLVLRRVLSDQSAQSAWSKGGGREKARTRRYMVVSGTPEKILEHLLNDTTLEDDQGTTQGKESDMLLDDFLLTYPVFMSTSDLCQALLGQYPYIKLLQQAAQS</sequence>
<dbReference type="Gene3D" id="1.20.870.10">
    <property type="entry name" value="Son of sevenless (SoS) protein Chain: S domain 1"/>
    <property type="match status" value="1"/>
</dbReference>
<dbReference type="PROSITE" id="PS50212">
    <property type="entry name" value="RASGEF_NTER"/>
    <property type="match status" value="1"/>
</dbReference>
<dbReference type="EMBL" id="JAHUTI010089233">
    <property type="protein sequence ID" value="MED6260779.1"/>
    <property type="molecule type" value="Genomic_DNA"/>
</dbReference>